<proteinExistence type="predicted"/>
<evidence type="ECO:0000313" key="3">
    <source>
        <dbReference type="EMBL" id="KAK8837513.1"/>
    </source>
</evidence>
<keyword evidence="4" id="KW-1185">Reference proteome</keyword>
<comment type="caution">
    <text evidence="3">The sequence shown here is derived from an EMBL/GenBank/DDBJ whole genome shotgun (WGS) entry which is preliminary data.</text>
</comment>
<dbReference type="SUPFAM" id="SSF54495">
    <property type="entry name" value="UBC-like"/>
    <property type="match status" value="1"/>
</dbReference>
<feature type="compositionally biased region" description="Acidic residues" evidence="1">
    <location>
        <begin position="1"/>
        <end position="13"/>
    </location>
</feature>
<gene>
    <name evidence="3" type="ORF">M9Y10_036511</name>
</gene>
<organism evidence="3 4">
    <name type="scientific">Tritrichomonas musculus</name>
    <dbReference type="NCBI Taxonomy" id="1915356"/>
    <lineage>
        <taxon>Eukaryota</taxon>
        <taxon>Metamonada</taxon>
        <taxon>Parabasalia</taxon>
        <taxon>Tritrichomonadida</taxon>
        <taxon>Tritrichomonadidae</taxon>
        <taxon>Tritrichomonas</taxon>
    </lineage>
</organism>
<feature type="region of interest" description="Disordered" evidence="1">
    <location>
        <begin position="1"/>
        <end position="41"/>
    </location>
</feature>
<dbReference type="InterPro" id="IPR000608">
    <property type="entry name" value="UBC"/>
</dbReference>
<dbReference type="EMBL" id="JAPFFF010000059">
    <property type="protein sequence ID" value="KAK8837513.1"/>
    <property type="molecule type" value="Genomic_DNA"/>
</dbReference>
<dbReference type="Gene3D" id="3.10.110.10">
    <property type="entry name" value="Ubiquitin Conjugating Enzyme"/>
    <property type="match status" value="1"/>
</dbReference>
<sequence length="228" mass="26254">MSEEEQDFIDDVVEIGSPTPEIENDPLPPPDQGGPGPRNVSRLQMDFEEAQKDGKDKGYTVELINNDYELWSIKFYNLDVVPHPNQIAKYKEKYRRDYTPFKDQMEQYKKKYGQNYLELIFTFPPNYPNIAPFIRVRLPRFVMYTAHVTVGGSICMGSLTFAGWNPTRTISSLIAEIFALMMTGDSDDLPPEIDFSTNVPYDLPGAIDGFRRSAEKHKWEIPNWTPTK</sequence>
<name>A0ABR2GV21_9EUKA</name>
<dbReference type="Proteomes" id="UP001470230">
    <property type="component" value="Unassembled WGS sequence"/>
</dbReference>
<dbReference type="PROSITE" id="PS50127">
    <property type="entry name" value="UBC_2"/>
    <property type="match status" value="1"/>
</dbReference>
<feature type="domain" description="UBC core" evidence="2">
    <location>
        <begin position="38"/>
        <end position="219"/>
    </location>
</feature>
<dbReference type="Pfam" id="PF00179">
    <property type="entry name" value="UQ_con"/>
    <property type="match status" value="1"/>
</dbReference>
<protein>
    <recommendedName>
        <fullName evidence="2">UBC core domain-containing protein</fullName>
    </recommendedName>
</protein>
<evidence type="ECO:0000313" key="4">
    <source>
        <dbReference type="Proteomes" id="UP001470230"/>
    </source>
</evidence>
<evidence type="ECO:0000259" key="2">
    <source>
        <dbReference type="PROSITE" id="PS50127"/>
    </source>
</evidence>
<dbReference type="CDD" id="cd23802">
    <property type="entry name" value="UBCc_UBE2Q"/>
    <property type="match status" value="1"/>
</dbReference>
<dbReference type="SMART" id="SM00212">
    <property type="entry name" value="UBCc"/>
    <property type="match status" value="1"/>
</dbReference>
<accession>A0ABR2GV21</accession>
<dbReference type="InterPro" id="IPR016135">
    <property type="entry name" value="UBQ-conjugating_enzyme/RWD"/>
</dbReference>
<evidence type="ECO:0000256" key="1">
    <source>
        <dbReference type="SAM" id="MobiDB-lite"/>
    </source>
</evidence>
<reference evidence="3 4" key="1">
    <citation type="submission" date="2024-04" db="EMBL/GenBank/DDBJ databases">
        <title>Tritrichomonas musculus Genome.</title>
        <authorList>
            <person name="Alves-Ferreira E."/>
            <person name="Grigg M."/>
            <person name="Lorenzi H."/>
            <person name="Galac M."/>
        </authorList>
    </citation>
    <scope>NUCLEOTIDE SEQUENCE [LARGE SCALE GENOMIC DNA]</scope>
    <source>
        <strain evidence="3 4">EAF2021</strain>
    </source>
</reference>